<dbReference type="InterPro" id="IPR002110">
    <property type="entry name" value="Ankyrin_rpt"/>
</dbReference>
<reference evidence="4" key="1">
    <citation type="submission" date="2020-04" db="EMBL/GenBank/DDBJ databases">
        <authorList>
            <person name="Alioto T."/>
            <person name="Alioto T."/>
            <person name="Gomez Garrido J."/>
        </authorList>
    </citation>
    <scope>NUCLEOTIDE SEQUENCE</scope>
    <source>
        <strain evidence="4">A484AB</strain>
    </source>
</reference>
<keyword evidence="1" id="KW-0677">Repeat</keyword>
<dbReference type="Gene3D" id="1.25.40.20">
    <property type="entry name" value="Ankyrin repeat-containing domain"/>
    <property type="match status" value="1"/>
</dbReference>
<feature type="region of interest" description="Disordered" evidence="3">
    <location>
        <begin position="386"/>
        <end position="416"/>
    </location>
</feature>
<proteinExistence type="predicted"/>
<evidence type="ECO:0000313" key="5">
    <source>
        <dbReference type="Proteomes" id="UP001152795"/>
    </source>
</evidence>
<keyword evidence="5" id="KW-1185">Reference proteome</keyword>
<dbReference type="InterPro" id="IPR051070">
    <property type="entry name" value="NF-kappa-B_inhibitor"/>
</dbReference>
<evidence type="ECO:0000256" key="1">
    <source>
        <dbReference type="ARBA" id="ARBA00022737"/>
    </source>
</evidence>
<protein>
    <submittedName>
        <fullName evidence="4">Nuclear factor NF-kappa-B p105 subunit isoform X2</fullName>
    </submittedName>
</protein>
<comment type="caution">
    <text evidence="4">The sequence shown here is derived from an EMBL/GenBank/DDBJ whole genome shotgun (WGS) entry which is preliminary data.</text>
</comment>
<gene>
    <name evidence="4" type="ORF">PACLA_8A014487</name>
</gene>
<dbReference type="GO" id="GO:0051059">
    <property type="term" value="F:NF-kappaB binding"/>
    <property type="evidence" value="ECO:0007669"/>
    <property type="project" value="TreeGrafter"/>
</dbReference>
<accession>A0A6S7HAU0</accession>
<evidence type="ECO:0000256" key="3">
    <source>
        <dbReference type="SAM" id="MobiDB-lite"/>
    </source>
</evidence>
<sequence>MASSGNRREISQGKEVKPRTFKVSNFDDVDSSYQVDSGIGDSLHSIPSDRSDTNSYSIDDESRDQKCVDSTDCILQQTQNLQINDPEICKSIDDGYTSISPERSVELPSLPSTNKEQAMDHPFQHQYVSVYDCMRCFAQTQDFRYVLAPFWPTLLHCNDEGDTSLHLAIINCNEETIHQIIDVLPRPEYFDVYNDITQTPLHLAAITRQHKIVGKLIDRGASIDLVDRNGQTCIHLACQRGDLKTLGEIFKPRPGRRELHEKLQEILETRNFDGLTPLCVAVKARHIEIVKELITLGADANAADSKSGNTALHLAVEDNNLVMVSCLLFKGNADPNAMSYSSNTPLHIAAGLGLDTIVATLIAMGASGSIENLEGDTAFRIASESDEDLFDKDVPDQDVLDEDCSDHDVDHEEMEN</sequence>
<feature type="region of interest" description="Disordered" evidence="3">
    <location>
        <begin position="1"/>
        <end position="63"/>
    </location>
</feature>
<organism evidence="4 5">
    <name type="scientific">Paramuricea clavata</name>
    <name type="common">Red gorgonian</name>
    <name type="synonym">Violescent sea-whip</name>
    <dbReference type="NCBI Taxonomy" id="317549"/>
    <lineage>
        <taxon>Eukaryota</taxon>
        <taxon>Metazoa</taxon>
        <taxon>Cnidaria</taxon>
        <taxon>Anthozoa</taxon>
        <taxon>Octocorallia</taxon>
        <taxon>Malacalcyonacea</taxon>
        <taxon>Plexauridae</taxon>
        <taxon>Paramuricea</taxon>
    </lineage>
</organism>
<keyword evidence="2" id="KW-0040">ANK repeat</keyword>
<dbReference type="OrthoDB" id="5959487at2759"/>
<dbReference type="PANTHER" id="PTHR46680">
    <property type="entry name" value="NF-KAPPA-B INHIBITOR ALPHA"/>
    <property type="match status" value="1"/>
</dbReference>
<evidence type="ECO:0000256" key="2">
    <source>
        <dbReference type="ARBA" id="ARBA00023043"/>
    </source>
</evidence>
<dbReference type="AlphaFoldDB" id="A0A6S7HAU0"/>
<evidence type="ECO:0000313" key="4">
    <source>
        <dbReference type="EMBL" id="CAB3992991.1"/>
    </source>
</evidence>
<dbReference type="EMBL" id="CACRXK020002165">
    <property type="protein sequence ID" value="CAB3992991.1"/>
    <property type="molecule type" value="Genomic_DNA"/>
</dbReference>
<dbReference type="InterPro" id="IPR036770">
    <property type="entry name" value="Ankyrin_rpt-contain_sf"/>
</dbReference>
<name>A0A6S7HAU0_PARCT</name>
<dbReference type="Pfam" id="PF12796">
    <property type="entry name" value="Ank_2"/>
    <property type="match status" value="2"/>
</dbReference>
<dbReference type="PANTHER" id="PTHR46680:SF3">
    <property type="entry name" value="NF-KAPPA-B INHIBITOR CACTUS"/>
    <property type="match status" value="1"/>
</dbReference>
<dbReference type="PROSITE" id="PS50088">
    <property type="entry name" value="ANK_REPEAT"/>
    <property type="match status" value="4"/>
</dbReference>
<dbReference type="SMART" id="SM00248">
    <property type="entry name" value="ANK"/>
    <property type="match status" value="6"/>
</dbReference>
<dbReference type="GO" id="GO:0071356">
    <property type="term" value="P:cellular response to tumor necrosis factor"/>
    <property type="evidence" value="ECO:0007669"/>
    <property type="project" value="TreeGrafter"/>
</dbReference>
<feature type="compositionally biased region" description="Basic and acidic residues" evidence="3">
    <location>
        <begin position="1"/>
        <end position="18"/>
    </location>
</feature>
<dbReference type="PROSITE" id="PS50297">
    <property type="entry name" value="ANK_REP_REGION"/>
    <property type="match status" value="4"/>
</dbReference>
<dbReference type="Proteomes" id="UP001152795">
    <property type="component" value="Unassembled WGS sequence"/>
</dbReference>
<dbReference type="SUPFAM" id="SSF48403">
    <property type="entry name" value="Ankyrin repeat"/>
    <property type="match status" value="1"/>
</dbReference>
<dbReference type="GO" id="GO:0005829">
    <property type="term" value="C:cytosol"/>
    <property type="evidence" value="ECO:0007669"/>
    <property type="project" value="TreeGrafter"/>
</dbReference>